<proteinExistence type="predicted"/>
<dbReference type="RefSeq" id="WP_186740457.1">
    <property type="nucleotide sequence ID" value="NZ_VFIA01000040.1"/>
</dbReference>
<sequence>MFDYGIGGQERKLDVNESIVDIPQNKTLLVEKLTADPALRPDIVGGLKTVSDVFEHFQPQQEVEFDTEEGSSVSETLRFRALSDFGRKGIIAQSTYLQELDMTYEDLQRYVKQLKSNKILKTVLENPDAKAAYVASIEAMMQELEAAKS</sequence>
<dbReference type="Proteomes" id="UP000700732">
    <property type="component" value="Unassembled WGS sequence"/>
</dbReference>
<evidence type="ECO:0000313" key="2">
    <source>
        <dbReference type="Proteomes" id="UP000700732"/>
    </source>
</evidence>
<accession>A0ABR6WCA9</accession>
<evidence type="ECO:0000313" key="1">
    <source>
        <dbReference type="EMBL" id="MBC3794212.1"/>
    </source>
</evidence>
<protein>
    <submittedName>
        <fullName evidence="1">Uncharacterized protein</fullName>
    </submittedName>
</protein>
<keyword evidence="2" id="KW-1185">Reference proteome</keyword>
<organism evidence="1 2">
    <name type="scientific">Spirosoma utsteinense</name>
    <dbReference type="NCBI Taxonomy" id="2585773"/>
    <lineage>
        <taxon>Bacteria</taxon>
        <taxon>Pseudomonadati</taxon>
        <taxon>Bacteroidota</taxon>
        <taxon>Cytophagia</taxon>
        <taxon>Cytophagales</taxon>
        <taxon>Cytophagaceae</taxon>
        <taxon>Spirosoma</taxon>
    </lineage>
</organism>
<gene>
    <name evidence="1" type="ORF">FH603_4739</name>
</gene>
<comment type="caution">
    <text evidence="1">The sequence shown here is derived from an EMBL/GenBank/DDBJ whole genome shotgun (WGS) entry which is preliminary data.</text>
</comment>
<reference evidence="1 2" key="1">
    <citation type="submission" date="2019-06" db="EMBL/GenBank/DDBJ databases">
        <title>Spirosoma utsteinense sp. nov. isolated from Antarctic ice-free soils.</title>
        <authorList>
            <person name="Tahon G."/>
        </authorList>
    </citation>
    <scope>NUCLEOTIDE SEQUENCE [LARGE SCALE GENOMIC DNA]</scope>
    <source>
        <strain evidence="1 2">LMG 31447</strain>
    </source>
</reference>
<name>A0ABR6WCA9_9BACT</name>
<dbReference type="EMBL" id="VFIA01000040">
    <property type="protein sequence ID" value="MBC3794212.1"/>
    <property type="molecule type" value="Genomic_DNA"/>
</dbReference>